<organism evidence="2 3">
    <name type="scientific">Hebeloma cylindrosporum</name>
    <dbReference type="NCBI Taxonomy" id="76867"/>
    <lineage>
        <taxon>Eukaryota</taxon>
        <taxon>Fungi</taxon>
        <taxon>Dikarya</taxon>
        <taxon>Basidiomycota</taxon>
        <taxon>Agaricomycotina</taxon>
        <taxon>Agaricomycetes</taxon>
        <taxon>Agaricomycetidae</taxon>
        <taxon>Agaricales</taxon>
        <taxon>Agaricineae</taxon>
        <taxon>Hymenogastraceae</taxon>
        <taxon>Hebeloma</taxon>
    </lineage>
</organism>
<proteinExistence type="predicted"/>
<evidence type="ECO:0000256" key="1">
    <source>
        <dbReference type="SAM" id="Phobius"/>
    </source>
</evidence>
<evidence type="ECO:0000313" key="2">
    <source>
        <dbReference type="EMBL" id="KIM38954.1"/>
    </source>
</evidence>
<feature type="transmembrane region" description="Helical" evidence="1">
    <location>
        <begin position="6"/>
        <end position="26"/>
    </location>
</feature>
<dbReference type="AlphaFoldDB" id="A0A0C3C3V5"/>
<keyword evidence="1" id="KW-0472">Membrane</keyword>
<name>A0A0C3C3V5_HEBCY</name>
<reference evidence="2 3" key="1">
    <citation type="submission" date="2014-04" db="EMBL/GenBank/DDBJ databases">
        <authorList>
            <consortium name="DOE Joint Genome Institute"/>
            <person name="Kuo A."/>
            <person name="Gay G."/>
            <person name="Dore J."/>
            <person name="Kohler A."/>
            <person name="Nagy L.G."/>
            <person name="Floudas D."/>
            <person name="Copeland A."/>
            <person name="Barry K.W."/>
            <person name="Cichocki N."/>
            <person name="Veneault-Fourrey C."/>
            <person name="LaButti K."/>
            <person name="Lindquist E.A."/>
            <person name="Lipzen A."/>
            <person name="Lundell T."/>
            <person name="Morin E."/>
            <person name="Murat C."/>
            <person name="Sun H."/>
            <person name="Tunlid A."/>
            <person name="Henrissat B."/>
            <person name="Grigoriev I.V."/>
            <person name="Hibbett D.S."/>
            <person name="Martin F."/>
            <person name="Nordberg H.P."/>
            <person name="Cantor M.N."/>
            <person name="Hua S.X."/>
        </authorList>
    </citation>
    <scope>NUCLEOTIDE SEQUENCE [LARGE SCALE GENOMIC DNA]</scope>
    <source>
        <strain evidence="3">h7</strain>
    </source>
</reference>
<feature type="transmembrane region" description="Helical" evidence="1">
    <location>
        <begin position="38"/>
        <end position="55"/>
    </location>
</feature>
<keyword evidence="3" id="KW-1185">Reference proteome</keyword>
<accession>A0A0C3C3V5</accession>
<dbReference type="Proteomes" id="UP000053424">
    <property type="component" value="Unassembled WGS sequence"/>
</dbReference>
<protein>
    <submittedName>
        <fullName evidence="2">Uncharacterized protein</fullName>
    </submittedName>
</protein>
<sequence length="136" mass="15570">MHALSMLVFFADMVIFIGVFYCPSFLGCRISRRWGGRLRGVFFFIGSHGFLYVLLPLQTYVARKDIFLLGALLGGCWIQRRKKSLRTSVNNRQVPTVTNAADLCFGDRGATACNGERVGQERMRWRYEWEFGSSID</sequence>
<reference evidence="3" key="2">
    <citation type="submission" date="2015-01" db="EMBL/GenBank/DDBJ databases">
        <title>Evolutionary Origins and Diversification of the Mycorrhizal Mutualists.</title>
        <authorList>
            <consortium name="DOE Joint Genome Institute"/>
            <consortium name="Mycorrhizal Genomics Consortium"/>
            <person name="Kohler A."/>
            <person name="Kuo A."/>
            <person name="Nagy L.G."/>
            <person name="Floudas D."/>
            <person name="Copeland A."/>
            <person name="Barry K.W."/>
            <person name="Cichocki N."/>
            <person name="Veneault-Fourrey C."/>
            <person name="LaButti K."/>
            <person name="Lindquist E.A."/>
            <person name="Lipzen A."/>
            <person name="Lundell T."/>
            <person name="Morin E."/>
            <person name="Murat C."/>
            <person name="Riley R."/>
            <person name="Ohm R."/>
            <person name="Sun H."/>
            <person name="Tunlid A."/>
            <person name="Henrissat B."/>
            <person name="Grigoriev I.V."/>
            <person name="Hibbett D.S."/>
            <person name="Martin F."/>
        </authorList>
    </citation>
    <scope>NUCLEOTIDE SEQUENCE [LARGE SCALE GENOMIC DNA]</scope>
    <source>
        <strain evidence="3">h7</strain>
    </source>
</reference>
<gene>
    <name evidence="2" type="ORF">M413DRAFT_239577</name>
</gene>
<keyword evidence="1" id="KW-1133">Transmembrane helix</keyword>
<evidence type="ECO:0000313" key="3">
    <source>
        <dbReference type="Proteomes" id="UP000053424"/>
    </source>
</evidence>
<dbReference type="EMBL" id="KN831788">
    <property type="protein sequence ID" value="KIM38954.1"/>
    <property type="molecule type" value="Genomic_DNA"/>
</dbReference>
<keyword evidence="1" id="KW-0812">Transmembrane</keyword>
<dbReference type="HOGENOM" id="CLU_1875687_0_0_1"/>